<evidence type="ECO:0000256" key="1">
    <source>
        <dbReference type="SAM" id="MobiDB-lite"/>
    </source>
</evidence>
<dbReference type="EMBL" id="PGOL01000196">
    <property type="protein sequence ID" value="PKI74566.1"/>
    <property type="molecule type" value="Genomic_DNA"/>
</dbReference>
<comment type="caution">
    <text evidence="2">The sequence shown here is derived from an EMBL/GenBank/DDBJ whole genome shotgun (WGS) entry which is preliminary data.</text>
</comment>
<keyword evidence="3" id="KW-1185">Reference proteome</keyword>
<evidence type="ECO:0000313" key="3">
    <source>
        <dbReference type="Proteomes" id="UP000233551"/>
    </source>
</evidence>
<protein>
    <submittedName>
        <fullName evidence="2">Uncharacterized protein</fullName>
    </submittedName>
</protein>
<evidence type="ECO:0000313" key="2">
    <source>
        <dbReference type="EMBL" id="PKI74566.1"/>
    </source>
</evidence>
<proteinExistence type="predicted"/>
<organism evidence="2 3">
    <name type="scientific">Punica granatum</name>
    <name type="common">Pomegranate</name>
    <dbReference type="NCBI Taxonomy" id="22663"/>
    <lineage>
        <taxon>Eukaryota</taxon>
        <taxon>Viridiplantae</taxon>
        <taxon>Streptophyta</taxon>
        <taxon>Embryophyta</taxon>
        <taxon>Tracheophyta</taxon>
        <taxon>Spermatophyta</taxon>
        <taxon>Magnoliopsida</taxon>
        <taxon>eudicotyledons</taxon>
        <taxon>Gunneridae</taxon>
        <taxon>Pentapetalae</taxon>
        <taxon>rosids</taxon>
        <taxon>malvids</taxon>
        <taxon>Myrtales</taxon>
        <taxon>Lythraceae</taxon>
        <taxon>Punica</taxon>
    </lineage>
</organism>
<dbReference type="Proteomes" id="UP000233551">
    <property type="component" value="Unassembled WGS sequence"/>
</dbReference>
<gene>
    <name evidence="2" type="ORF">CRG98_004893</name>
</gene>
<accession>A0A2I0L346</accession>
<sequence length="73" mass="8484">MAYELDSDNGARIRNSSRKAPPTNRMSSKEEEEEEYLKSQWVDFHPPPAGSILRLRRPRWYPYPLCEVVAGGF</sequence>
<reference evidence="2 3" key="1">
    <citation type="submission" date="2017-11" db="EMBL/GenBank/DDBJ databases">
        <title>De-novo sequencing of pomegranate (Punica granatum L.) genome.</title>
        <authorList>
            <person name="Akparov Z."/>
            <person name="Amiraslanov A."/>
            <person name="Hajiyeva S."/>
            <person name="Abbasov M."/>
            <person name="Kaur K."/>
            <person name="Hamwieh A."/>
            <person name="Solovyev V."/>
            <person name="Salamov A."/>
            <person name="Braich B."/>
            <person name="Kosarev P."/>
            <person name="Mahmoud A."/>
            <person name="Hajiyev E."/>
            <person name="Babayeva S."/>
            <person name="Izzatullayeva V."/>
            <person name="Mammadov A."/>
            <person name="Mammadov A."/>
            <person name="Sharifova S."/>
            <person name="Ojaghi J."/>
            <person name="Eynullazada K."/>
            <person name="Bayramov B."/>
            <person name="Abdulazimova A."/>
            <person name="Shahmuradov I."/>
        </authorList>
    </citation>
    <scope>NUCLEOTIDE SEQUENCE [LARGE SCALE GENOMIC DNA]</scope>
    <source>
        <strain evidence="3">cv. AG2017</strain>
        <tissue evidence="2">Leaf</tissue>
    </source>
</reference>
<dbReference type="AlphaFoldDB" id="A0A2I0L346"/>
<feature type="region of interest" description="Disordered" evidence="1">
    <location>
        <begin position="1"/>
        <end position="32"/>
    </location>
</feature>
<name>A0A2I0L346_PUNGR</name>